<dbReference type="SMART" id="SM00382">
    <property type="entry name" value="AAA"/>
    <property type="match status" value="2"/>
</dbReference>
<keyword evidence="5 7" id="KW-0067">ATP-binding</keyword>
<comment type="similarity">
    <text evidence="2">Belongs to the ABC transporter superfamily.</text>
</comment>
<keyword evidence="4" id="KW-0547">Nucleotide-binding</keyword>
<dbReference type="GO" id="GO:0005886">
    <property type="term" value="C:plasma membrane"/>
    <property type="evidence" value="ECO:0007669"/>
    <property type="project" value="UniProtKB-SubCell"/>
</dbReference>
<dbReference type="Pfam" id="PF08352">
    <property type="entry name" value="oligo_HPY"/>
    <property type="match status" value="2"/>
</dbReference>
<dbReference type="InterPro" id="IPR017871">
    <property type="entry name" value="ABC_transporter-like_CS"/>
</dbReference>
<reference evidence="7 8" key="1">
    <citation type="submission" date="2012-10" db="EMBL/GenBank/DDBJ databases">
        <title>Genome sequencing of Tanticharoenia sakaeratensis NBRC 103193.</title>
        <authorList>
            <person name="Azuma Y."/>
            <person name="Hadano H."/>
            <person name="Hirakawa H."/>
            <person name="Matsushita K."/>
        </authorList>
    </citation>
    <scope>NUCLEOTIDE SEQUENCE [LARGE SCALE GENOMIC DNA]</scope>
    <source>
        <strain evidence="7 8">NBRC 103193</strain>
    </source>
</reference>
<proteinExistence type="inferred from homology"/>
<protein>
    <submittedName>
        <fullName evidence="7">Oligopeptide transporter ATP-binding protein OppD</fullName>
    </submittedName>
</protein>
<comment type="caution">
    <text evidence="7">The sequence shown here is derived from an EMBL/GenBank/DDBJ whole genome shotgun (WGS) entry which is preliminary data.</text>
</comment>
<keyword evidence="8" id="KW-1185">Reference proteome</keyword>
<dbReference type="Pfam" id="PF00005">
    <property type="entry name" value="ABC_tran"/>
    <property type="match status" value="2"/>
</dbReference>
<dbReference type="Gene3D" id="3.40.50.300">
    <property type="entry name" value="P-loop containing nucleotide triphosphate hydrolases"/>
    <property type="match status" value="2"/>
</dbReference>
<comment type="subcellular location">
    <subcellularLocation>
        <location evidence="1">Cell inner membrane</location>
        <topology evidence="1">Peripheral membrane protein</topology>
    </subcellularLocation>
</comment>
<dbReference type="InterPro" id="IPR003593">
    <property type="entry name" value="AAA+_ATPase"/>
</dbReference>
<dbReference type="InterPro" id="IPR027417">
    <property type="entry name" value="P-loop_NTPase"/>
</dbReference>
<dbReference type="EMBL" id="BALE01000029">
    <property type="protein sequence ID" value="GAN54732.1"/>
    <property type="molecule type" value="Genomic_DNA"/>
</dbReference>
<accession>A0A0D6MM25</accession>
<dbReference type="PANTHER" id="PTHR43776">
    <property type="entry name" value="TRANSPORT ATP-BINDING PROTEIN"/>
    <property type="match status" value="1"/>
</dbReference>
<dbReference type="PROSITE" id="PS50893">
    <property type="entry name" value="ABC_TRANSPORTER_2"/>
    <property type="match status" value="2"/>
</dbReference>
<dbReference type="CDD" id="cd03257">
    <property type="entry name" value="ABC_NikE_OppD_transporters"/>
    <property type="match status" value="2"/>
</dbReference>
<dbReference type="InterPro" id="IPR050319">
    <property type="entry name" value="ABC_transp_ATP-bind"/>
</dbReference>
<feature type="domain" description="ABC transporter" evidence="6">
    <location>
        <begin position="14"/>
        <end position="263"/>
    </location>
</feature>
<gene>
    <name evidence="7" type="ORF">Tasa_029_005</name>
</gene>
<dbReference type="NCBIfam" id="NF008453">
    <property type="entry name" value="PRK11308.1"/>
    <property type="match status" value="2"/>
</dbReference>
<dbReference type="PANTHER" id="PTHR43776:SF7">
    <property type="entry name" value="D,D-DIPEPTIDE TRANSPORT ATP-BINDING PROTEIN DDPF-RELATED"/>
    <property type="match status" value="1"/>
</dbReference>
<evidence type="ECO:0000313" key="7">
    <source>
        <dbReference type="EMBL" id="GAN54732.1"/>
    </source>
</evidence>
<evidence type="ECO:0000256" key="2">
    <source>
        <dbReference type="ARBA" id="ARBA00005417"/>
    </source>
</evidence>
<dbReference type="SUPFAM" id="SSF52540">
    <property type="entry name" value="P-loop containing nucleoside triphosphate hydrolases"/>
    <property type="match status" value="2"/>
</dbReference>
<keyword evidence="3" id="KW-0813">Transport</keyword>
<evidence type="ECO:0000259" key="6">
    <source>
        <dbReference type="PROSITE" id="PS50893"/>
    </source>
</evidence>
<dbReference type="GO" id="GO:0055085">
    <property type="term" value="P:transmembrane transport"/>
    <property type="evidence" value="ECO:0007669"/>
    <property type="project" value="UniProtKB-ARBA"/>
</dbReference>
<dbReference type="InterPro" id="IPR003439">
    <property type="entry name" value="ABC_transporter-like_ATP-bd"/>
</dbReference>
<dbReference type="PROSITE" id="PS00211">
    <property type="entry name" value="ABC_TRANSPORTER_1"/>
    <property type="match status" value="2"/>
</dbReference>
<dbReference type="Proteomes" id="UP000032679">
    <property type="component" value="Unassembled WGS sequence"/>
</dbReference>
<feature type="domain" description="ABC transporter" evidence="6">
    <location>
        <begin position="285"/>
        <end position="530"/>
    </location>
</feature>
<sequence>MNAISDIGRQDAVLHVDGLSVAFPTPQGLHTVARDISFTLRPGQVVALVGESGSGKSVTARSLIGLAGANAGISARRLTLGTRNLLNLAPSDWRSLRGREIGMVLQDALVALDPLRTIGQEIAEALSAHRWGNRRSRIQRVHDLLKEAGMPDPALRARQRPHELSGGQRQRALIANALALSPPLLIADEPTTALDPTVQTQVLDRLLTLRRNGIGILLISHDLGFVARLADHILVLQHGNVVEQGNAARLLNAPSHPYTRALLEADPLRRPARAIQPARTASPLLSARNLSVRRPGPDGMLRDLVSSVSLDLHPGRTLGLIGESGSGKTTTSRIITGLMRPDQGSVIFKGQAWNGPERSITERSRRPLRRHMAMIYQDPLGSFDPRWTVHDILADAVEAAGRPVTGETVTALLDHVRLSAAIAGRRPRTLSGGQRQRVAIARAIASDPSVIVCDEPVSALDLSVQAQILDLLDALQRELGIAYLLISHDMGVIRRMCDDVAVMQAGRIVEQGPAEIVLRTPSHPFTRALLEAAHALSAPADSHHIVETRAI</sequence>
<evidence type="ECO:0000256" key="3">
    <source>
        <dbReference type="ARBA" id="ARBA00022448"/>
    </source>
</evidence>
<dbReference type="OrthoDB" id="9802264at2"/>
<evidence type="ECO:0000256" key="1">
    <source>
        <dbReference type="ARBA" id="ARBA00004417"/>
    </source>
</evidence>
<dbReference type="RefSeq" id="WP_048849310.1">
    <property type="nucleotide sequence ID" value="NZ_BALE01000029.1"/>
</dbReference>
<evidence type="ECO:0000313" key="8">
    <source>
        <dbReference type="Proteomes" id="UP000032679"/>
    </source>
</evidence>
<evidence type="ECO:0000256" key="5">
    <source>
        <dbReference type="ARBA" id="ARBA00022840"/>
    </source>
</evidence>
<organism evidence="7 8">
    <name type="scientific">Tanticharoenia sakaeratensis NBRC 103193</name>
    <dbReference type="NCBI Taxonomy" id="1231623"/>
    <lineage>
        <taxon>Bacteria</taxon>
        <taxon>Pseudomonadati</taxon>
        <taxon>Pseudomonadota</taxon>
        <taxon>Alphaproteobacteria</taxon>
        <taxon>Acetobacterales</taxon>
        <taxon>Acetobacteraceae</taxon>
        <taxon>Tanticharoenia</taxon>
    </lineage>
</organism>
<evidence type="ECO:0000256" key="4">
    <source>
        <dbReference type="ARBA" id="ARBA00022741"/>
    </source>
</evidence>
<name>A0A0D6MM25_9PROT</name>
<dbReference type="GO" id="GO:0005524">
    <property type="term" value="F:ATP binding"/>
    <property type="evidence" value="ECO:0007669"/>
    <property type="project" value="UniProtKB-KW"/>
</dbReference>
<dbReference type="AlphaFoldDB" id="A0A0D6MM25"/>
<dbReference type="GO" id="GO:0015833">
    <property type="term" value="P:peptide transport"/>
    <property type="evidence" value="ECO:0007669"/>
    <property type="project" value="InterPro"/>
</dbReference>
<dbReference type="InterPro" id="IPR013563">
    <property type="entry name" value="Oligopep_ABC_C"/>
</dbReference>
<dbReference type="STRING" id="1231623.Tasa_029_005"/>
<dbReference type="GO" id="GO:0016887">
    <property type="term" value="F:ATP hydrolysis activity"/>
    <property type="evidence" value="ECO:0007669"/>
    <property type="project" value="InterPro"/>
</dbReference>